<dbReference type="Gene3D" id="2.40.160.20">
    <property type="match status" value="1"/>
</dbReference>
<dbReference type="PANTHER" id="PTHR37315:SF1">
    <property type="entry name" value="UPF0311 PROTEIN BLR7842"/>
    <property type="match status" value="1"/>
</dbReference>
<gene>
    <name evidence="2" type="ORF">O4J56_18525</name>
</gene>
<accession>A0ABT4U7E9</accession>
<dbReference type="Pfam" id="PF11578">
    <property type="entry name" value="DUF3237"/>
    <property type="match status" value="1"/>
</dbReference>
<evidence type="ECO:0000313" key="2">
    <source>
        <dbReference type="EMBL" id="MDA2812646.1"/>
    </source>
</evidence>
<evidence type="ECO:0000313" key="3">
    <source>
        <dbReference type="Proteomes" id="UP001527866"/>
    </source>
</evidence>
<name>A0ABT4U7E9_9ACTN</name>
<comment type="caution">
    <text evidence="2">The sequence shown here is derived from an EMBL/GenBank/DDBJ whole genome shotgun (WGS) entry which is preliminary data.</text>
</comment>
<organism evidence="2 3">
    <name type="scientific">Nocardiopsis endophytica</name>
    <dbReference type="NCBI Taxonomy" id="3018445"/>
    <lineage>
        <taxon>Bacteria</taxon>
        <taxon>Bacillati</taxon>
        <taxon>Actinomycetota</taxon>
        <taxon>Actinomycetes</taxon>
        <taxon>Streptosporangiales</taxon>
        <taxon>Nocardiopsidaceae</taxon>
        <taxon>Nocardiopsis</taxon>
    </lineage>
</organism>
<dbReference type="HAMAP" id="MF_00775">
    <property type="entry name" value="UPF0311"/>
    <property type="match status" value="1"/>
</dbReference>
<evidence type="ECO:0000256" key="1">
    <source>
        <dbReference type="HAMAP-Rule" id="MF_00775"/>
    </source>
</evidence>
<sequence>MTPRPPALEFAFEAKVECAAPEAIGDGSRGPLSFVPITGGVVEGPLLNGTVVPGGGDWAVERDERVTDVNARYLIRADDGALIDITNRGHFVADPAVARRAEAREPVDPGEYYFRTSPEFRTDAAEHAWLTRTVFVGEARDEAETGRICIRFFAVR</sequence>
<dbReference type="PANTHER" id="PTHR37315">
    <property type="entry name" value="UPF0311 PROTEIN BLR7842"/>
    <property type="match status" value="1"/>
</dbReference>
<dbReference type="Proteomes" id="UP001527866">
    <property type="component" value="Unassembled WGS sequence"/>
</dbReference>
<protein>
    <recommendedName>
        <fullName evidence="1">UPF0311 protein O4J56_18525</fullName>
    </recommendedName>
</protein>
<reference evidence="2 3" key="1">
    <citation type="submission" date="2023-01" db="EMBL/GenBank/DDBJ databases">
        <title>Draft genome sequence of Nocardiopsis sp. RSe5-2 isolated from halophytes.</title>
        <authorList>
            <person name="Duangmal K."/>
            <person name="Chantavorakit T."/>
        </authorList>
    </citation>
    <scope>NUCLEOTIDE SEQUENCE [LARGE SCALE GENOMIC DNA]</scope>
    <source>
        <strain evidence="2 3">RSe5-2</strain>
    </source>
</reference>
<dbReference type="RefSeq" id="WP_270687260.1">
    <property type="nucleotide sequence ID" value="NZ_JAQFWQ010000055.1"/>
</dbReference>
<proteinExistence type="inferred from homology"/>
<dbReference type="EMBL" id="JAQFWQ010000055">
    <property type="protein sequence ID" value="MDA2812646.1"/>
    <property type="molecule type" value="Genomic_DNA"/>
</dbReference>
<keyword evidence="3" id="KW-1185">Reference proteome</keyword>
<comment type="similarity">
    <text evidence="1">Belongs to the UPF0311 family.</text>
</comment>
<dbReference type="InterPro" id="IPR020915">
    <property type="entry name" value="UPF0311"/>
</dbReference>